<dbReference type="OrthoDB" id="9800621at2"/>
<dbReference type="RefSeq" id="WP_106723859.1">
    <property type="nucleotide sequence ID" value="NZ_PXYL01000004.1"/>
</dbReference>
<dbReference type="GO" id="GO:0005737">
    <property type="term" value="C:cytoplasm"/>
    <property type="evidence" value="ECO:0007669"/>
    <property type="project" value="TreeGrafter"/>
</dbReference>
<dbReference type="CDD" id="cd03013">
    <property type="entry name" value="PRX5_like"/>
    <property type="match status" value="1"/>
</dbReference>
<accession>A0A2P7SG31</accession>
<evidence type="ECO:0000313" key="9">
    <source>
        <dbReference type="Proteomes" id="UP000240653"/>
    </source>
</evidence>
<keyword evidence="3 6" id="KW-0560">Oxidoreductase</keyword>
<evidence type="ECO:0000256" key="1">
    <source>
        <dbReference type="ARBA" id="ARBA00022559"/>
    </source>
</evidence>
<keyword evidence="4 6" id="KW-0676">Redox-active center</keyword>
<dbReference type="GO" id="GO:0008379">
    <property type="term" value="F:thioredoxin peroxidase activity"/>
    <property type="evidence" value="ECO:0007669"/>
    <property type="project" value="InterPro"/>
</dbReference>
<feature type="active site" description="Cysteine sulfenic acid (-SOH) intermediate" evidence="5">
    <location>
        <position position="49"/>
    </location>
</feature>
<comment type="function">
    <text evidence="6">Thiol-specific peroxidase that catalyzes the reduction of hydrogen peroxide and organic hydroperoxides to water and alcohols, respectively. Plays a role in cell protection against oxidative stress by detoxifying peroxides.</text>
</comment>
<dbReference type="Gene3D" id="3.40.30.10">
    <property type="entry name" value="Glutaredoxin"/>
    <property type="match status" value="1"/>
</dbReference>
<feature type="domain" description="Thioredoxin" evidence="7">
    <location>
        <begin position="3"/>
        <end position="161"/>
    </location>
</feature>
<dbReference type="GO" id="GO:0045454">
    <property type="term" value="P:cell redox homeostasis"/>
    <property type="evidence" value="ECO:0007669"/>
    <property type="project" value="TreeGrafter"/>
</dbReference>
<evidence type="ECO:0000256" key="2">
    <source>
        <dbReference type="ARBA" id="ARBA00022862"/>
    </source>
</evidence>
<name>A0A2P7SG31_9HYPH</name>
<dbReference type="EC" id="1.11.1.27" evidence="6"/>
<protein>
    <recommendedName>
        <fullName evidence="6">Glutathione-dependent peroxiredoxin</fullName>
        <ecNumber evidence="6">1.11.1.27</ecNumber>
    </recommendedName>
</protein>
<evidence type="ECO:0000256" key="3">
    <source>
        <dbReference type="ARBA" id="ARBA00023002"/>
    </source>
</evidence>
<dbReference type="EMBL" id="PXYL01000004">
    <property type="protein sequence ID" value="PSJ61430.1"/>
    <property type="molecule type" value="Genomic_DNA"/>
</dbReference>
<evidence type="ECO:0000256" key="4">
    <source>
        <dbReference type="ARBA" id="ARBA00023284"/>
    </source>
</evidence>
<dbReference type="GO" id="GO:0042744">
    <property type="term" value="P:hydrogen peroxide catabolic process"/>
    <property type="evidence" value="ECO:0007669"/>
    <property type="project" value="TreeGrafter"/>
</dbReference>
<evidence type="ECO:0000313" key="8">
    <source>
        <dbReference type="EMBL" id="PSJ61430.1"/>
    </source>
</evidence>
<dbReference type="AlphaFoldDB" id="A0A2P7SG31"/>
<dbReference type="Proteomes" id="UP000240653">
    <property type="component" value="Unassembled WGS sequence"/>
</dbReference>
<dbReference type="FunFam" id="3.40.30.10:FF:000020">
    <property type="entry name" value="Peroxiredoxin"/>
    <property type="match status" value="1"/>
</dbReference>
<keyword evidence="1 6" id="KW-0575">Peroxidase</keyword>
<reference evidence="8 9" key="1">
    <citation type="submission" date="2018-03" db="EMBL/GenBank/DDBJ databases">
        <title>The draft genome of Mesorhizobium soli JCM 19897.</title>
        <authorList>
            <person name="Li L."/>
            <person name="Liu L."/>
            <person name="Liang L."/>
            <person name="Wang T."/>
            <person name="Zhang X."/>
        </authorList>
    </citation>
    <scope>NUCLEOTIDE SEQUENCE [LARGE SCALE GENOMIC DNA]</scope>
    <source>
        <strain evidence="8 9">JCM 19897</strain>
    </source>
</reference>
<proteinExistence type="inferred from homology"/>
<comment type="similarity">
    <text evidence="6">Belongs to the peroxiredoxin family. Prx5 subfamily.</text>
</comment>
<dbReference type="InterPro" id="IPR013740">
    <property type="entry name" value="Redoxin"/>
</dbReference>
<keyword evidence="9" id="KW-1185">Reference proteome</keyword>
<gene>
    <name evidence="8" type="ORF">C7I85_10245</name>
</gene>
<evidence type="ECO:0000256" key="6">
    <source>
        <dbReference type="RuleBase" id="RU366011"/>
    </source>
</evidence>
<dbReference type="InterPro" id="IPR036249">
    <property type="entry name" value="Thioredoxin-like_sf"/>
</dbReference>
<organism evidence="8 9">
    <name type="scientific">Pseudaminobacter soli</name>
    <name type="common">ex Li et al. 2025</name>
    <dbReference type="NCBI Taxonomy" id="1295366"/>
    <lineage>
        <taxon>Bacteria</taxon>
        <taxon>Pseudomonadati</taxon>
        <taxon>Pseudomonadota</taxon>
        <taxon>Alphaproteobacteria</taxon>
        <taxon>Hyphomicrobiales</taxon>
        <taxon>Phyllobacteriaceae</taxon>
        <taxon>Pseudaminobacter</taxon>
    </lineage>
</organism>
<comment type="caution">
    <text evidence="8">The sequence shown here is derived from an EMBL/GenBank/DDBJ whole genome shotgun (WGS) entry which is preliminary data.</text>
</comment>
<sequence>MTISVGDKLPEATFKTMTAEGAKTLSTADVFAGKKVVLFGVPGAFTPTCSNNHLPGYLENHDAIAARGVDTIAVVAVNDHFVMNAWAQATGAGGKILFLADGNGDFVRAAGLDLDLSAGGLGTRSKRFSMIVEDGKVTALNIEDAPGQAVESGAAKLLEQL</sequence>
<evidence type="ECO:0000256" key="5">
    <source>
        <dbReference type="PIRSR" id="PIRSR637944-1"/>
    </source>
</evidence>
<dbReference type="PROSITE" id="PS51352">
    <property type="entry name" value="THIOREDOXIN_2"/>
    <property type="match status" value="1"/>
</dbReference>
<dbReference type="InterPro" id="IPR013766">
    <property type="entry name" value="Thioredoxin_domain"/>
</dbReference>
<dbReference type="GO" id="GO:0034599">
    <property type="term" value="P:cellular response to oxidative stress"/>
    <property type="evidence" value="ECO:0007669"/>
    <property type="project" value="InterPro"/>
</dbReference>
<keyword evidence="2 6" id="KW-0049">Antioxidant</keyword>
<dbReference type="PANTHER" id="PTHR10430">
    <property type="entry name" value="PEROXIREDOXIN"/>
    <property type="match status" value="1"/>
</dbReference>
<comment type="catalytic activity">
    <reaction evidence="6">
        <text>a hydroperoxide + 2 glutathione = an alcohol + glutathione disulfide + H2O</text>
        <dbReference type="Rhea" id="RHEA:62632"/>
        <dbReference type="ChEBI" id="CHEBI:15377"/>
        <dbReference type="ChEBI" id="CHEBI:30879"/>
        <dbReference type="ChEBI" id="CHEBI:35924"/>
        <dbReference type="ChEBI" id="CHEBI:57925"/>
        <dbReference type="ChEBI" id="CHEBI:58297"/>
        <dbReference type="EC" id="1.11.1.27"/>
    </reaction>
</comment>
<evidence type="ECO:0000259" key="7">
    <source>
        <dbReference type="PROSITE" id="PS51352"/>
    </source>
</evidence>
<dbReference type="InterPro" id="IPR037944">
    <property type="entry name" value="PRX5-like"/>
</dbReference>
<dbReference type="PANTHER" id="PTHR10430:SF16">
    <property type="entry name" value="PEROXIREDOXIN-5, MITOCHONDRIAL"/>
    <property type="match status" value="1"/>
</dbReference>
<dbReference type="Pfam" id="PF08534">
    <property type="entry name" value="Redoxin"/>
    <property type="match status" value="1"/>
</dbReference>
<dbReference type="SUPFAM" id="SSF52833">
    <property type="entry name" value="Thioredoxin-like"/>
    <property type="match status" value="1"/>
</dbReference>